<dbReference type="Gene3D" id="1.10.246.130">
    <property type="match status" value="1"/>
</dbReference>
<protein>
    <submittedName>
        <fullName evidence="1">Gamma-glutamyltransferase</fullName>
        <ecNumber evidence="1">2.3.2.2</ecNumber>
    </submittedName>
</protein>
<dbReference type="PRINTS" id="PR01210">
    <property type="entry name" value="GGTRANSPTASE"/>
</dbReference>
<dbReference type="PANTHER" id="PTHR43881:SF5">
    <property type="entry name" value="GAMMA-GLUTAMYLTRANSPEPTIDASE"/>
    <property type="match status" value="1"/>
</dbReference>
<dbReference type="GO" id="GO:0103068">
    <property type="term" value="F:leukotriene C4 gamma-glutamyl transferase activity"/>
    <property type="evidence" value="ECO:0007669"/>
    <property type="project" value="UniProtKB-EC"/>
</dbReference>
<name>A0ABW9G900_9GAMM</name>
<keyword evidence="2" id="KW-1185">Reference proteome</keyword>
<keyword evidence="1" id="KW-0012">Acyltransferase</keyword>
<comment type="caution">
    <text evidence="1">The sequence shown here is derived from an EMBL/GenBank/DDBJ whole genome shotgun (WGS) entry which is preliminary data.</text>
</comment>
<dbReference type="SUPFAM" id="SSF56235">
    <property type="entry name" value="N-terminal nucleophile aminohydrolases (Ntn hydrolases)"/>
    <property type="match status" value="1"/>
</dbReference>
<dbReference type="Pfam" id="PF01019">
    <property type="entry name" value="G_glu_transpept"/>
    <property type="match status" value="1"/>
</dbReference>
<accession>A0ABW9G900</accession>
<dbReference type="EC" id="2.3.2.2" evidence="1"/>
<dbReference type="InterPro" id="IPR043137">
    <property type="entry name" value="GGT_ssub_C"/>
</dbReference>
<dbReference type="InterPro" id="IPR052896">
    <property type="entry name" value="GGT-like_enzyme"/>
</dbReference>
<dbReference type="PANTHER" id="PTHR43881">
    <property type="entry name" value="GAMMA-GLUTAMYLTRANSPEPTIDASE (AFU_ORTHOLOGUE AFUA_4G13580)"/>
    <property type="match status" value="1"/>
</dbReference>
<proteinExistence type="predicted"/>
<evidence type="ECO:0000313" key="2">
    <source>
        <dbReference type="Proteomes" id="UP001629953"/>
    </source>
</evidence>
<keyword evidence="1" id="KW-0808">Transferase</keyword>
<evidence type="ECO:0000313" key="1">
    <source>
        <dbReference type="EMBL" id="MFM2486170.1"/>
    </source>
</evidence>
<dbReference type="RefSeq" id="WP_408624455.1">
    <property type="nucleotide sequence ID" value="NZ_JBEQCT010000007.1"/>
</dbReference>
<dbReference type="InterPro" id="IPR043138">
    <property type="entry name" value="GGT_lsub"/>
</dbReference>
<organism evidence="1 2">
    <name type="scientific">Celerinatantimonas yamalensis</name>
    <dbReference type="NCBI Taxonomy" id="559956"/>
    <lineage>
        <taxon>Bacteria</taxon>
        <taxon>Pseudomonadati</taxon>
        <taxon>Pseudomonadota</taxon>
        <taxon>Gammaproteobacteria</taxon>
        <taxon>Celerinatantimonadaceae</taxon>
        <taxon>Celerinatantimonas</taxon>
    </lineage>
</organism>
<dbReference type="Gene3D" id="3.60.20.40">
    <property type="match status" value="1"/>
</dbReference>
<dbReference type="EMBL" id="JBEQCT010000007">
    <property type="protein sequence ID" value="MFM2486170.1"/>
    <property type="molecule type" value="Genomic_DNA"/>
</dbReference>
<sequence>MANIAFSAPHHQVSQIGLDILAKGGSAIEAMVAAAAAMSVVYPHMNGLGGDSFWLIHQPGKAPVALSGAGRSAQLASIQAYQAQGHGHIPERGGAAALTVAGTLSGWQTALSQSGQWQPAMSLEELLSPAQKLADAGITVSHSLQTASQLTYSSLQNTYGFAACFLNQGQPLREGERFKNPQLANLFRRLISVGLDDFYRGDIGQCIAQHLEAAGSPLRFADLAKQTGQWLEPLSVTTRQGQFYNLPLPTQGAASLIIVALMDRCLDNRQDEATQLHLIVEATKQAFLVRDQLICDPAFAPGDIRHWLDYEQLDKLASNISATRALAWPKIAKPGDTVWMGCCDKQGRMVSFIQSLYWEFGSGVVIPELGLIWNNRGVSFSLDADHLHALRPNSLPFHTLNPALAHLSDGRVMIYGTMGGEGQPQTQAALLWRYLYQQHALTESLSLPRWLLGRTWGDSCHDLKIEAPLAPLQQSLQGFGHQLKQVPALSELMGHAGSIVQQQGTIIAAASDPRSDGQALISHCE</sequence>
<gene>
    <name evidence="1" type="ORF">ABUE30_14045</name>
</gene>
<dbReference type="InterPro" id="IPR029055">
    <property type="entry name" value="Ntn_hydrolases_N"/>
</dbReference>
<dbReference type="Proteomes" id="UP001629953">
    <property type="component" value="Unassembled WGS sequence"/>
</dbReference>
<reference evidence="1 2" key="1">
    <citation type="journal article" date="2013" name="Int. J. Syst. Evol. Microbiol.">
        <title>Celerinatantimonas yamalensis sp. nov., a cold-adapted diazotrophic bacterium from a cold permafrost brine.</title>
        <authorList>
            <person name="Shcherbakova V."/>
            <person name="Chuvilskaya N."/>
            <person name="Rivkina E."/>
            <person name="Demidov N."/>
            <person name="Uchaeva V."/>
            <person name="Suetin S."/>
            <person name="Suzina N."/>
            <person name="Gilichinsky D."/>
        </authorList>
    </citation>
    <scope>NUCLEOTIDE SEQUENCE [LARGE SCALE GENOMIC DNA]</scope>
    <source>
        <strain evidence="1 2">C7</strain>
    </source>
</reference>